<accession>A0ABX9M6U9</accession>
<evidence type="ECO:0000256" key="2">
    <source>
        <dbReference type="ARBA" id="ARBA00023043"/>
    </source>
</evidence>
<reference evidence="4 5" key="2">
    <citation type="journal article" date="2020" name="Int. J. Syst. Evol. Microbiol.">
        <title>Leptospira yasudae sp. nov. and Leptospira stimsonii sp. nov., two new species of the pathogenic group isolated from environmental sources.</title>
        <authorList>
            <person name="Casanovas-Massana A."/>
            <person name="Hamond C."/>
            <person name="Santos L.A."/>
            <person name="de Oliveira D."/>
            <person name="Hacker K.P."/>
            <person name="Balassiano I."/>
            <person name="Costa F."/>
            <person name="Medeiros M.A."/>
            <person name="Reis M.G."/>
            <person name="Ko A.I."/>
            <person name="Wunder E.A."/>
        </authorList>
    </citation>
    <scope>NUCLEOTIDE SEQUENCE [LARGE SCALE GENOMIC DNA]</scope>
    <source>
        <strain evidence="4 5">B21</strain>
    </source>
</reference>
<keyword evidence="2 3" id="KW-0040">ANK repeat</keyword>
<dbReference type="Pfam" id="PF12796">
    <property type="entry name" value="Ank_2"/>
    <property type="match status" value="1"/>
</dbReference>
<feature type="repeat" description="ANK" evidence="3">
    <location>
        <begin position="130"/>
        <end position="162"/>
    </location>
</feature>
<evidence type="ECO:0000313" key="4">
    <source>
        <dbReference type="EMBL" id="RHX81428.1"/>
    </source>
</evidence>
<evidence type="ECO:0008006" key="6">
    <source>
        <dbReference type="Google" id="ProtNLM"/>
    </source>
</evidence>
<protein>
    <recommendedName>
        <fullName evidence="6">Ankyrin repeat domain-containing protein</fullName>
    </recommendedName>
</protein>
<feature type="repeat" description="ANK" evidence="3">
    <location>
        <begin position="62"/>
        <end position="94"/>
    </location>
</feature>
<organism evidence="4 5">
    <name type="scientific">Leptospira yasudae</name>
    <dbReference type="NCBI Taxonomy" id="2202201"/>
    <lineage>
        <taxon>Bacteria</taxon>
        <taxon>Pseudomonadati</taxon>
        <taxon>Spirochaetota</taxon>
        <taxon>Spirochaetia</taxon>
        <taxon>Leptospirales</taxon>
        <taxon>Leptospiraceae</taxon>
        <taxon>Leptospira</taxon>
    </lineage>
</organism>
<sequence>MKSMKEVIMEKDRMQVDSIFVKAGPASFWKRFVFFGAIKSGNVSKVQKVLEKGLDPNANLYHGVTPLSLAIKYERLEIVRTLLKFSADPNLADENTGLTPLLHCIIEDSPLEMMNVLIQGNADLNQKDRNGMSPLHHCVNEGKLEPFRLLLESGADPNVQDFDGVTCMNLAKSSHGMSEFAELLLKHGADPMIKDKHGKIYLM</sequence>
<dbReference type="Pfam" id="PF13857">
    <property type="entry name" value="Ank_5"/>
    <property type="match status" value="1"/>
</dbReference>
<dbReference type="InterPro" id="IPR050776">
    <property type="entry name" value="Ank_Repeat/CDKN_Inhibitor"/>
</dbReference>
<keyword evidence="5" id="KW-1185">Reference proteome</keyword>
<evidence type="ECO:0000256" key="1">
    <source>
        <dbReference type="ARBA" id="ARBA00022737"/>
    </source>
</evidence>
<comment type="caution">
    <text evidence="4">The sequence shown here is derived from an EMBL/GenBank/DDBJ whole genome shotgun (WGS) entry which is preliminary data.</text>
</comment>
<name>A0ABX9M6U9_9LEPT</name>
<proteinExistence type="predicted"/>
<dbReference type="SMART" id="SM00248">
    <property type="entry name" value="ANK"/>
    <property type="match status" value="5"/>
</dbReference>
<feature type="repeat" description="ANK" evidence="3">
    <location>
        <begin position="163"/>
        <end position="196"/>
    </location>
</feature>
<dbReference type="PROSITE" id="PS50088">
    <property type="entry name" value="ANK_REPEAT"/>
    <property type="match status" value="3"/>
</dbReference>
<dbReference type="SUPFAM" id="SSF48403">
    <property type="entry name" value="Ankyrin repeat"/>
    <property type="match status" value="1"/>
</dbReference>
<dbReference type="PANTHER" id="PTHR24201">
    <property type="entry name" value="ANK_REP_REGION DOMAIN-CONTAINING PROTEIN"/>
    <property type="match status" value="1"/>
</dbReference>
<evidence type="ECO:0000256" key="3">
    <source>
        <dbReference type="PROSITE-ProRule" id="PRU00023"/>
    </source>
</evidence>
<dbReference type="PANTHER" id="PTHR24201:SF14">
    <property type="entry name" value="CYCLIN-DEPENDENT KINASE 4 INHIBITOR C-LIKE"/>
    <property type="match status" value="1"/>
</dbReference>
<dbReference type="Proteomes" id="UP000285569">
    <property type="component" value="Unassembled WGS sequence"/>
</dbReference>
<reference evidence="5" key="1">
    <citation type="submission" date="2018-05" db="EMBL/GenBank/DDBJ databases">
        <title>Leptospira yasudae sp. nov. and Leptospira stimsonii sp. nov., two pathogenic species of the genus Leptospira isolated from environmental sources.</title>
        <authorList>
            <person name="Casanovas-Massana A."/>
            <person name="Hamond C."/>
            <person name="Santos L.A."/>
            <person name="Hacker K.P."/>
            <person name="Balassiano I."/>
            <person name="Medeiros M.A."/>
            <person name="Reis M.G."/>
            <person name="Ko A.I."/>
            <person name="Wunder E.A."/>
        </authorList>
    </citation>
    <scope>NUCLEOTIDE SEQUENCE [LARGE SCALE GENOMIC DNA]</scope>
    <source>
        <strain evidence="5">B21</strain>
    </source>
</reference>
<evidence type="ECO:0000313" key="5">
    <source>
        <dbReference type="Proteomes" id="UP000285569"/>
    </source>
</evidence>
<dbReference type="EMBL" id="QHCR01000002">
    <property type="protein sequence ID" value="RHX81428.1"/>
    <property type="molecule type" value="Genomic_DNA"/>
</dbReference>
<dbReference type="InterPro" id="IPR002110">
    <property type="entry name" value="Ankyrin_rpt"/>
</dbReference>
<keyword evidence="1" id="KW-0677">Repeat</keyword>
<dbReference type="PROSITE" id="PS50297">
    <property type="entry name" value="ANK_REP_REGION"/>
    <property type="match status" value="2"/>
</dbReference>
<dbReference type="InterPro" id="IPR036770">
    <property type="entry name" value="Ankyrin_rpt-contain_sf"/>
</dbReference>
<dbReference type="Gene3D" id="1.25.40.20">
    <property type="entry name" value="Ankyrin repeat-containing domain"/>
    <property type="match status" value="1"/>
</dbReference>
<gene>
    <name evidence="4" type="ORF">DLM77_04870</name>
</gene>
<dbReference type="RefSeq" id="WP_118954941.1">
    <property type="nucleotide sequence ID" value="NZ_QHCR01000002.1"/>
</dbReference>